<feature type="repeat" description="WD" evidence="3">
    <location>
        <begin position="1"/>
        <end position="24"/>
    </location>
</feature>
<dbReference type="Proteomes" id="UP001178507">
    <property type="component" value="Unassembled WGS sequence"/>
</dbReference>
<dbReference type="InterPro" id="IPR015943">
    <property type="entry name" value="WD40/YVTN_repeat-like_dom_sf"/>
</dbReference>
<evidence type="ECO:0000256" key="4">
    <source>
        <dbReference type="SAM" id="MobiDB-lite"/>
    </source>
</evidence>
<feature type="region of interest" description="Disordered" evidence="4">
    <location>
        <begin position="64"/>
        <end position="127"/>
    </location>
</feature>
<dbReference type="InterPro" id="IPR001680">
    <property type="entry name" value="WD40_rpt"/>
</dbReference>
<reference evidence="5" key="1">
    <citation type="submission" date="2023-08" db="EMBL/GenBank/DDBJ databases">
        <authorList>
            <person name="Chen Y."/>
            <person name="Shah S."/>
            <person name="Dougan E. K."/>
            <person name="Thang M."/>
            <person name="Chan C."/>
        </authorList>
    </citation>
    <scope>NUCLEOTIDE SEQUENCE</scope>
</reference>
<sequence>MVVSGSEDAQVYIWHRHYGSLLQVLAGHSATVNTVCWMRGSSGVGAWLISASDDGTLRVWGSEAEEPEAVEVEAPTPTSGLQEQRREEPPPSPRGAAITRPTLLEDDSETSDEEPESDRQSHSSRSQ</sequence>
<gene>
    <name evidence="5" type="ORF">EVOR1521_LOCUS6741</name>
</gene>
<name>A0AA36HZD6_9DINO</name>
<evidence type="ECO:0000313" key="6">
    <source>
        <dbReference type="Proteomes" id="UP001178507"/>
    </source>
</evidence>
<dbReference type="PANTHER" id="PTHR22838">
    <property type="entry name" value="WD REPEAT PROTEIN 26-RELATED"/>
    <property type="match status" value="1"/>
</dbReference>
<dbReference type="Pfam" id="PF00400">
    <property type="entry name" value="WD40"/>
    <property type="match status" value="1"/>
</dbReference>
<dbReference type="SUPFAM" id="SSF50978">
    <property type="entry name" value="WD40 repeat-like"/>
    <property type="match status" value="1"/>
</dbReference>
<keyword evidence="2" id="KW-0677">Repeat</keyword>
<keyword evidence="1 3" id="KW-0853">WD repeat</keyword>
<evidence type="ECO:0000256" key="1">
    <source>
        <dbReference type="ARBA" id="ARBA00022574"/>
    </source>
</evidence>
<dbReference type="AlphaFoldDB" id="A0AA36HZD6"/>
<dbReference type="Gene3D" id="2.130.10.10">
    <property type="entry name" value="YVTN repeat-like/Quinoprotein amine dehydrogenase"/>
    <property type="match status" value="1"/>
</dbReference>
<feature type="repeat" description="WD" evidence="3">
    <location>
        <begin position="25"/>
        <end position="70"/>
    </location>
</feature>
<dbReference type="PANTHER" id="PTHR22838:SF0">
    <property type="entry name" value="WD REPEAT-CONTAINING PROTEIN 26"/>
    <property type="match status" value="1"/>
</dbReference>
<proteinExistence type="predicted"/>
<dbReference type="PROSITE" id="PS50294">
    <property type="entry name" value="WD_REPEATS_REGION"/>
    <property type="match status" value="1"/>
</dbReference>
<dbReference type="EMBL" id="CAUJNA010000514">
    <property type="protein sequence ID" value="CAJ1378109.1"/>
    <property type="molecule type" value="Genomic_DNA"/>
</dbReference>
<evidence type="ECO:0000256" key="2">
    <source>
        <dbReference type="ARBA" id="ARBA00022737"/>
    </source>
</evidence>
<evidence type="ECO:0000313" key="5">
    <source>
        <dbReference type="EMBL" id="CAJ1378109.1"/>
    </source>
</evidence>
<feature type="compositionally biased region" description="Acidic residues" evidence="4">
    <location>
        <begin position="104"/>
        <end position="116"/>
    </location>
</feature>
<evidence type="ECO:0000256" key="3">
    <source>
        <dbReference type="PROSITE-ProRule" id="PRU00221"/>
    </source>
</evidence>
<organism evidence="5 6">
    <name type="scientific">Effrenium voratum</name>
    <dbReference type="NCBI Taxonomy" id="2562239"/>
    <lineage>
        <taxon>Eukaryota</taxon>
        <taxon>Sar</taxon>
        <taxon>Alveolata</taxon>
        <taxon>Dinophyceae</taxon>
        <taxon>Suessiales</taxon>
        <taxon>Symbiodiniaceae</taxon>
        <taxon>Effrenium</taxon>
    </lineage>
</organism>
<dbReference type="InterPro" id="IPR051350">
    <property type="entry name" value="WD_repeat-ST_regulator"/>
</dbReference>
<dbReference type="PROSITE" id="PS50082">
    <property type="entry name" value="WD_REPEATS_2"/>
    <property type="match status" value="2"/>
</dbReference>
<accession>A0AA36HZD6</accession>
<dbReference type="SMART" id="SM00320">
    <property type="entry name" value="WD40"/>
    <property type="match status" value="1"/>
</dbReference>
<protein>
    <submittedName>
        <fullName evidence="5">Uncharacterized protein</fullName>
    </submittedName>
</protein>
<comment type="caution">
    <text evidence="5">The sequence shown here is derived from an EMBL/GenBank/DDBJ whole genome shotgun (WGS) entry which is preliminary data.</text>
</comment>
<dbReference type="InterPro" id="IPR036322">
    <property type="entry name" value="WD40_repeat_dom_sf"/>
</dbReference>
<keyword evidence="6" id="KW-1185">Reference proteome</keyword>